<evidence type="ECO:0000313" key="3">
    <source>
        <dbReference type="Proteomes" id="UP001398420"/>
    </source>
</evidence>
<gene>
    <name evidence="2" type="ORF">AAF454_06090</name>
</gene>
<name>A0ABU9LMA2_9BACL</name>
<keyword evidence="1" id="KW-0472">Membrane</keyword>
<keyword evidence="1" id="KW-1133">Transmembrane helix</keyword>
<evidence type="ECO:0000256" key="1">
    <source>
        <dbReference type="SAM" id="Phobius"/>
    </source>
</evidence>
<accession>A0ABU9LMA2</accession>
<dbReference type="RefSeq" id="WP_087680745.1">
    <property type="nucleotide sequence ID" value="NZ_JBCEWA010000004.1"/>
</dbReference>
<reference evidence="2 3" key="1">
    <citation type="submission" date="2024-04" db="EMBL/GenBank/DDBJ databases">
        <authorList>
            <person name="Wu Y.S."/>
            <person name="Zhang L."/>
        </authorList>
    </citation>
    <scope>NUCLEOTIDE SEQUENCE [LARGE SCALE GENOMIC DNA]</scope>
    <source>
        <strain evidence="2 3">KG-01</strain>
    </source>
</reference>
<protein>
    <submittedName>
        <fullName evidence="2">Uncharacterized protein</fullName>
    </submittedName>
</protein>
<proteinExistence type="predicted"/>
<sequence length="76" mass="8756">MKFKWDIFDTIMVLITLIGVLGDLLGLLHMKIEYLLFFIVAGILDFRSEKEKVGKIKTIVLYGINIILLLSIFIIK</sequence>
<keyword evidence="1" id="KW-0812">Transmembrane</keyword>
<dbReference type="EMBL" id="JBCEWA010000004">
    <property type="protein sequence ID" value="MEL5987982.1"/>
    <property type="molecule type" value="Genomic_DNA"/>
</dbReference>
<feature type="transmembrane region" description="Helical" evidence="1">
    <location>
        <begin position="59"/>
        <end position="75"/>
    </location>
</feature>
<comment type="caution">
    <text evidence="2">The sequence shown here is derived from an EMBL/GenBank/DDBJ whole genome shotgun (WGS) entry which is preliminary data.</text>
</comment>
<feature type="transmembrane region" description="Helical" evidence="1">
    <location>
        <begin position="7"/>
        <end position="26"/>
    </location>
</feature>
<organism evidence="2 3">
    <name type="scientific">Kurthia gibsonii</name>
    <dbReference type="NCBI Taxonomy" id="33946"/>
    <lineage>
        <taxon>Bacteria</taxon>
        <taxon>Bacillati</taxon>
        <taxon>Bacillota</taxon>
        <taxon>Bacilli</taxon>
        <taxon>Bacillales</taxon>
        <taxon>Caryophanaceae</taxon>
        <taxon>Kurthia</taxon>
    </lineage>
</organism>
<evidence type="ECO:0000313" key="2">
    <source>
        <dbReference type="EMBL" id="MEL5987982.1"/>
    </source>
</evidence>
<keyword evidence="3" id="KW-1185">Reference proteome</keyword>
<dbReference type="Proteomes" id="UP001398420">
    <property type="component" value="Unassembled WGS sequence"/>
</dbReference>